<keyword evidence="2 8" id="KW-0732">Signal</keyword>
<comment type="subcellular location">
    <subcellularLocation>
        <location evidence="8">Secreted</location>
    </subcellularLocation>
</comment>
<dbReference type="SUPFAM" id="SSF50494">
    <property type="entry name" value="Trypsin-like serine proteases"/>
    <property type="match status" value="1"/>
</dbReference>
<dbReference type="InterPro" id="IPR043504">
    <property type="entry name" value="Peptidase_S1_PA_chymotrypsin"/>
</dbReference>
<dbReference type="GO" id="GO:0004252">
    <property type="term" value="F:serine-type endopeptidase activity"/>
    <property type="evidence" value="ECO:0007669"/>
    <property type="project" value="UniProtKB-UniRule"/>
</dbReference>
<dbReference type="PANTHER" id="PTHR24256">
    <property type="entry name" value="TRYPTASE-RELATED"/>
    <property type="match status" value="1"/>
</dbReference>
<dbReference type="Pfam" id="PF12032">
    <property type="entry name" value="CLIP"/>
    <property type="match status" value="1"/>
</dbReference>
<reference evidence="11" key="1">
    <citation type="submission" date="2025-08" db="UniProtKB">
        <authorList>
            <consortium name="RefSeq"/>
        </authorList>
    </citation>
    <scope>IDENTIFICATION</scope>
    <source>
        <tissue evidence="11">Total insect</tissue>
    </source>
</reference>
<organism evidence="11">
    <name type="scientific">Thrips palmi</name>
    <name type="common">Melon thrips</name>
    <dbReference type="NCBI Taxonomy" id="161013"/>
    <lineage>
        <taxon>Eukaryota</taxon>
        <taxon>Metazoa</taxon>
        <taxon>Ecdysozoa</taxon>
        <taxon>Arthropoda</taxon>
        <taxon>Hexapoda</taxon>
        <taxon>Insecta</taxon>
        <taxon>Pterygota</taxon>
        <taxon>Neoptera</taxon>
        <taxon>Paraneoptera</taxon>
        <taxon>Thysanoptera</taxon>
        <taxon>Terebrantia</taxon>
        <taxon>Thripoidea</taxon>
        <taxon>Thripidae</taxon>
        <taxon>Thrips</taxon>
    </lineage>
</organism>
<dbReference type="InterPro" id="IPR051487">
    <property type="entry name" value="Ser/Thr_Proteases_Immune/Dev"/>
</dbReference>
<dbReference type="PRINTS" id="PR00722">
    <property type="entry name" value="CHYMOTRYPSIN"/>
</dbReference>
<dbReference type="InterPro" id="IPR038565">
    <property type="entry name" value="CLIP_sf"/>
</dbReference>
<dbReference type="CDD" id="cd00190">
    <property type="entry name" value="Tryp_SPc"/>
    <property type="match status" value="1"/>
</dbReference>
<feature type="chain" id="PRO_5028503394" description="CLIP domain-containing serine protease" evidence="8">
    <location>
        <begin position="34"/>
        <end position="379"/>
    </location>
</feature>
<evidence type="ECO:0000256" key="3">
    <source>
        <dbReference type="ARBA" id="ARBA00022801"/>
    </source>
</evidence>
<keyword evidence="8" id="KW-0964">Secreted</keyword>
<dbReference type="GeneID" id="117651023"/>
<accession>A0A6P8ZZU3</accession>
<evidence type="ECO:0000256" key="5">
    <source>
        <dbReference type="ARBA" id="ARBA00023157"/>
    </source>
</evidence>
<dbReference type="RefSeq" id="XP_034250619.1">
    <property type="nucleotide sequence ID" value="XM_034394728.1"/>
</dbReference>
<evidence type="ECO:0000256" key="7">
    <source>
        <dbReference type="ARBA" id="ARBA00024195"/>
    </source>
</evidence>
<protein>
    <recommendedName>
        <fullName evidence="8">CLIP domain-containing serine protease</fullName>
        <ecNumber evidence="8">3.4.21.-</ecNumber>
    </recommendedName>
</protein>
<dbReference type="Gene3D" id="3.30.1640.30">
    <property type="match status" value="1"/>
</dbReference>
<keyword evidence="6" id="KW-0325">Glycoprotein</keyword>
<dbReference type="KEGG" id="tpal:117651023"/>
<dbReference type="OrthoDB" id="9981647at2759"/>
<dbReference type="Pfam" id="PF00089">
    <property type="entry name" value="Trypsin"/>
    <property type="match status" value="1"/>
</dbReference>
<feature type="signal peptide" evidence="8">
    <location>
        <begin position="1"/>
        <end position="33"/>
    </location>
</feature>
<evidence type="ECO:0000313" key="11">
    <source>
        <dbReference type="RefSeq" id="XP_034250619.1"/>
    </source>
</evidence>
<evidence type="ECO:0000256" key="1">
    <source>
        <dbReference type="ARBA" id="ARBA00022670"/>
    </source>
</evidence>
<evidence type="ECO:0000256" key="2">
    <source>
        <dbReference type="ARBA" id="ARBA00022729"/>
    </source>
</evidence>
<dbReference type="InParanoid" id="A0A6P8ZZU3"/>
<evidence type="ECO:0000313" key="10">
    <source>
        <dbReference type="Proteomes" id="UP000515158"/>
    </source>
</evidence>
<sequence length="379" mass="40352">MAPAPPALLLWLAGAALWAALCLPAALATAAHSQRTCEAFEKCVPLSDCKSLLRLVTHKDRKPSEHEKALLRGAQCGWSPTSAFMPLVCCDLVPWGRCGEVPGALRDAANGPANEGEFPWMARLLYRGPADRADGADGAELLHYEGCAASLISDRYLLTAASCVTARDNPPAYVRLGELDAPEDPACVANSSDCSSTAFNVAVQDVVVHPEYAVGAAGHQHDIALVRLKTAVRYSEHVAPVCLPITDPLGDTLKKDRPLTVLGWGSLHRANTNTTRRLTKSVLREVPHEFCTEKYRETPDHVDGVHQLCGRGLAEGSDACHGDRGAPLSSTSVRQGAVLTILEGVASFGTVSCATDGMPAVFARVATYLPWIMTSIKVA</sequence>
<dbReference type="GO" id="GO:0006508">
    <property type="term" value="P:proteolysis"/>
    <property type="evidence" value="ECO:0007669"/>
    <property type="project" value="UniProtKB-KW"/>
</dbReference>
<dbReference type="Gene3D" id="2.40.10.10">
    <property type="entry name" value="Trypsin-like serine proteases"/>
    <property type="match status" value="2"/>
</dbReference>
<keyword evidence="3 8" id="KW-0378">Hydrolase</keyword>
<keyword evidence="10" id="KW-1185">Reference proteome</keyword>
<dbReference type="EC" id="3.4.21.-" evidence="8"/>
<evidence type="ECO:0000256" key="6">
    <source>
        <dbReference type="ARBA" id="ARBA00023180"/>
    </source>
</evidence>
<dbReference type="AlphaFoldDB" id="A0A6P8ZZU3"/>
<comment type="similarity">
    <text evidence="7 8">Belongs to the peptidase S1 family. CLIP subfamily.</text>
</comment>
<keyword evidence="5" id="KW-1015">Disulfide bond</keyword>
<dbReference type="InterPro" id="IPR001254">
    <property type="entry name" value="Trypsin_dom"/>
</dbReference>
<evidence type="ECO:0000256" key="4">
    <source>
        <dbReference type="ARBA" id="ARBA00022825"/>
    </source>
</evidence>
<evidence type="ECO:0000259" key="9">
    <source>
        <dbReference type="PROSITE" id="PS50240"/>
    </source>
</evidence>
<keyword evidence="1 8" id="KW-0645">Protease</keyword>
<feature type="domain" description="Peptidase S1" evidence="9">
    <location>
        <begin position="101"/>
        <end position="377"/>
    </location>
</feature>
<evidence type="ECO:0000256" key="8">
    <source>
        <dbReference type="RuleBase" id="RU366078"/>
    </source>
</evidence>
<dbReference type="Proteomes" id="UP000515158">
    <property type="component" value="Unplaced"/>
</dbReference>
<dbReference type="InterPro" id="IPR022700">
    <property type="entry name" value="CLIP"/>
</dbReference>
<comment type="domain">
    <text evidence="8">The clip domain consists of 35-55 residues which are 'knitted' together usually by 3 conserved disulfide bonds forming a clip-like compact structure.</text>
</comment>
<dbReference type="InterPro" id="IPR001314">
    <property type="entry name" value="Peptidase_S1A"/>
</dbReference>
<name>A0A6P8ZZU3_THRPL</name>
<dbReference type="GO" id="GO:0005576">
    <property type="term" value="C:extracellular region"/>
    <property type="evidence" value="ECO:0007669"/>
    <property type="project" value="UniProtKB-SubCell"/>
</dbReference>
<dbReference type="InterPro" id="IPR009003">
    <property type="entry name" value="Peptidase_S1_PA"/>
</dbReference>
<proteinExistence type="inferred from homology"/>
<dbReference type="PROSITE" id="PS50240">
    <property type="entry name" value="TRYPSIN_DOM"/>
    <property type="match status" value="1"/>
</dbReference>
<keyword evidence="4 8" id="KW-0720">Serine protease</keyword>
<dbReference type="FunFam" id="2.40.10.10:FF:000028">
    <property type="entry name" value="Serine protease easter"/>
    <property type="match status" value="1"/>
</dbReference>
<gene>
    <name evidence="11" type="primary">LOC117651023</name>
</gene>
<dbReference type="SMART" id="SM00020">
    <property type="entry name" value="Tryp_SPc"/>
    <property type="match status" value="1"/>
</dbReference>